<feature type="domain" description="F-box" evidence="1">
    <location>
        <begin position="35"/>
        <end position="75"/>
    </location>
</feature>
<dbReference type="GO" id="GO:0031146">
    <property type="term" value="P:SCF-dependent proteasomal ubiquitin-dependent protein catabolic process"/>
    <property type="evidence" value="ECO:0007669"/>
    <property type="project" value="TreeGrafter"/>
</dbReference>
<evidence type="ECO:0000313" key="3">
    <source>
        <dbReference type="Proteomes" id="UP000585474"/>
    </source>
</evidence>
<dbReference type="InterPro" id="IPR001611">
    <property type="entry name" value="Leu-rich_rpt"/>
</dbReference>
<dbReference type="GO" id="GO:0019005">
    <property type="term" value="C:SCF ubiquitin ligase complex"/>
    <property type="evidence" value="ECO:0007669"/>
    <property type="project" value="TreeGrafter"/>
</dbReference>
<dbReference type="SMART" id="SM00256">
    <property type="entry name" value="FBOX"/>
    <property type="match status" value="1"/>
</dbReference>
<dbReference type="Gene3D" id="3.80.10.10">
    <property type="entry name" value="Ribonuclease Inhibitor"/>
    <property type="match status" value="3"/>
</dbReference>
<dbReference type="SUPFAM" id="SSF81383">
    <property type="entry name" value="F-box domain"/>
    <property type="match status" value="1"/>
</dbReference>
<reference evidence="3" key="1">
    <citation type="submission" date="2019-07" db="EMBL/GenBank/DDBJ databases">
        <title>De Novo Assembly of kiwifruit Actinidia rufa.</title>
        <authorList>
            <person name="Sugita-Konishi S."/>
            <person name="Sato K."/>
            <person name="Mori E."/>
            <person name="Abe Y."/>
            <person name="Kisaki G."/>
            <person name="Hamano K."/>
            <person name="Suezawa K."/>
            <person name="Otani M."/>
            <person name="Fukuda T."/>
            <person name="Manabe T."/>
            <person name="Gomi K."/>
            <person name="Tabuchi M."/>
            <person name="Akimitsu K."/>
            <person name="Kataoka I."/>
        </authorList>
    </citation>
    <scope>NUCLEOTIDE SEQUENCE [LARGE SCALE GENOMIC DNA]</scope>
    <source>
        <strain evidence="3">cv. Fuchu</strain>
    </source>
</reference>
<dbReference type="InterPro" id="IPR057207">
    <property type="entry name" value="FBXL15_LRR"/>
</dbReference>
<dbReference type="SUPFAM" id="SSF52047">
    <property type="entry name" value="RNI-like"/>
    <property type="match status" value="1"/>
</dbReference>
<dbReference type="EMBL" id="BJWL01000402">
    <property type="protein sequence ID" value="GFS42686.1"/>
    <property type="molecule type" value="Genomic_DNA"/>
</dbReference>
<comment type="caution">
    <text evidence="2">The sequence shown here is derived from an EMBL/GenBank/DDBJ whole genome shotgun (WGS) entry which is preliminary data.</text>
</comment>
<dbReference type="OrthoDB" id="550575at2759"/>
<accession>A0A7J0DVJ4</accession>
<organism evidence="2 3">
    <name type="scientific">Actinidia rufa</name>
    <dbReference type="NCBI Taxonomy" id="165716"/>
    <lineage>
        <taxon>Eukaryota</taxon>
        <taxon>Viridiplantae</taxon>
        <taxon>Streptophyta</taxon>
        <taxon>Embryophyta</taxon>
        <taxon>Tracheophyta</taxon>
        <taxon>Spermatophyta</taxon>
        <taxon>Magnoliopsida</taxon>
        <taxon>eudicotyledons</taxon>
        <taxon>Gunneridae</taxon>
        <taxon>Pentapetalae</taxon>
        <taxon>asterids</taxon>
        <taxon>Ericales</taxon>
        <taxon>Actinidiaceae</taxon>
        <taxon>Actinidia</taxon>
    </lineage>
</organism>
<proteinExistence type="predicted"/>
<evidence type="ECO:0000313" key="2">
    <source>
        <dbReference type="EMBL" id="GFS42686.1"/>
    </source>
</evidence>
<sequence length="501" mass="53785">MWTIFLLARGLVSVPLFLFSGEIFEEQQPPSIEVLPDECLFEVFRRLPGGEERSTCACVSKKWLMLLSSICGDEICTKKATQTLETEEKSTPGKAGENLACNKKDELVGSNEVEAEAVDQEIESDGYLSRCLEGKKLQMVLSLWNVSSLGDEGLYEIAKGCPLLEKLDLCQCPAISDKAVLAIAKNCPNLTSLTIESCPNIGNGSLQAVGSCCRNLTSVSIKKCPLVGDQGIASLLSSANCSLTTLKLQALTISDVSLAVIGHYGKAVTNLVFSGLENVSERGFWVMGNGQGLQKLRSITVTLCQGITDVGLEAVGKGCPNLKKVCLRKCAFLSDNGLVAFAKAAVSLEILQLEDCHRITQCGFFGVLVNCGEKLKSLSLANCLGFKDLVVKFPPMACCPVPSIFINPLVAVAENCSFLRELDVSKSAISDFGVAALACAAQLNLQIISLSGCFFISDKSLPYLMKLGRTLVGLNIQNCSTISSSTVDLLVERLWRCDILS</sequence>
<dbReference type="InterPro" id="IPR006553">
    <property type="entry name" value="Leu-rich_rpt_Cys-con_subtyp"/>
</dbReference>
<dbReference type="AlphaFoldDB" id="A0A7J0DVJ4"/>
<dbReference type="FunFam" id="3.80.10.10:FF:000473">
    <property type="entry name" value="EIN3-binding F-box protein 1"/>
    <property type="match status" value="1"/>
</dbReference>
<dbReference type="PANTHER" id="PTHR13318:SF178">
    <property type="entry name" value="OS02G0200900 PROTEIN"/>
    <property type="match status" value="1"/>
</dbReference>
<dbReference type="Pfam" id="PF00646">
    <property type="entry name" value="F-box"/>
    <property type="match status" value="1"/>
</dbReference>
<gene>
    <name evidence="2" type="ORF">Acr_00g0081110</name>
</gene>
<dbReference type="Pfam" id="PF13516">
    <property type="entry name" value="LRR_6"/>
    <property type="match status" value="1"/>
</dbReference>
<dbReference type="Proteomes" id="UP000585474">
    <property type="component" value="Unassembled WGS sequence"/>
</dbReference>
<dbReference type="SMART" id="SM00367">
    <property type="entry name" value="LRR_CC"/>
    <property type="match status" value="9"/>
</dbReference>
<keyword evidence="3" id="KW-1185">Reference proteome</keyword>
<name>A0A7J0DVJ4_9ERIC</name>
<evidence type="ECO:0000259" key="1">
    <source>
        <dbReference type="SMART" id="SM00256"/>
    </source>
</evidence>
<protein>
    <submittedName>
        <fullName evidence="2">EIN3-binding F box protein 1</fullName>
    </submittedName>
</protein>
<dbReference type="InterPro" id="IPR032675">
    <property type="entry name" value="LRR_dom_sf"/>
</dbReference>
<dbReference type="InterPro" id="IPR036047">
    <property type="entry name" value="F-box-like_dom_sf"/>
</dbReference>
<dbReference type="Pfam" id="PF25372">
    <property type="entry name" value="DUF7885"/>
    <property type="match status" value="1"/>
</dbReference>
<dbReference type="PANTHER" id="PTHR13318">
    <property type="entry name" value="PARTNER OF PAIRED, ISOFORM B-RELATED"/>
    <property type="match status" value="1"/>
</dbReference>
<dbReference type="InterPro" id="IPR001810">
    <property type="entry name" value="F-box_dom"/>
</dbReference>